<reference evidence="1 2" key="1">
    <citation type="submission" date="2019-12" db="EMBL/GenBank/DDBJ databases">
        <authorList>
            <person name="Alioto T."/>
            <person name="Alioto T."/>
            <person name="Gomez Garrido J."/>
        </authorList>
    </citation>
    <scope>NUCLEOTIDE SEQUENCE [LARGE SCALE GENOMIC DNA]</scope>
</reference>
<name>A0A8S0UYZ8_OLEEU</name>
<evidence type="ECO:0000313" key="2">
    <source>
        <dbReference type="Proteomes" id="UP000594638"/>
    </source>
</evidence>
<sequence>METDPYMTGLSSVLVPLWVLVFAEYVPWIDQKINELVSEQQKNDAKLAHEKSELEQLRQDAANALKSRNNPFLSHLRRIV</sequence>
<dbReference type="EMBL" id="CACTIH010009067">
    <property type="protein sequence ID" value="CAA3022351.1"/>
    <property type="molecule type" value="Genomic_DNA"/>
</dbReference>
<dbReference type="Proteomes" id="UP000594638">
    <property type="component" value="Unassembled WGS sequence"/>
</dbReference>
<proteinExistence type="predicted"/>
<organism evidence="1 2">
    <name type="scientific">Olea europaea subsp. europaea</name>
    <dbReference type="NCBI Taxonomy" id="158383"/>
    <lineage>
        <taxon>Eukaryota</taxon>
        <taxon>Viridiplantae</taxon>
        <taxon>Streptophyta</taxon>
        <taxon>Embryophyta</taxon>
        <taxon>Tracheophyta</taxon>
        <taxon>Spermatophyta</taxon>
        <taxon>Magnoliopsida</taxon>
        <taxon>eudicotyledons</taxon>
        <taxon>Gunneridae</taxon>
        <taxon>Pentapetalae</taxon>
        <taxon>asterids</taxon>
        <taxon>lamiids</taxon>
        <taxon>Lamiales</taxon>
        <taxon>Oleaceae</taxon>
        <taxon>Oleeae</taxon>
        <taxon>Olea</taxon>
    </lineage>
</organism>
<keyword evidence="2" id="KW-1185">Reference proteome</keyword>
<dbReference type="AlphaFoldDB" id="A0A8S0UYZ8"/>
<comment type="caution">
    <text evidence="1">The sequence shown here is derived from an EMBL/GenBank/DDBJ whole genome shotgun (WGS) entry which is preliminary data.</text>
</comment>
<evidence type="ECO:0000313" key="1">
    <source>
        <dbReference type="EMBL" id="CAA3022351.1"/>
    </source>
</evidence>
<gene>
    <name evidence="1" type="ORF">OLEA9_A068383</name>
</gene>
<protein>
    <submittedName>
        <fullName evidence="1">Structural maintenance of chromosomes 3</fullName>
    </submittedName>
</protein>
<accession>A0A8S0UYZ8</accession>
<dbReference type="Gramene" id="OE9A068383T1">
    <property type="protein sequence ID" value="OE9A068383C1"/>
    <property type="gene ID" value="OE9A068383"/>
</dbReference>
<dbReference type="OrthoDB" id="1749472at2759"/>